<comment type="caution">
    <text evidence="1">The sequence shown here is derived from an EMBL/GenBank/DDBJ whole genome shotgun (WGS) entry which is preliminary data.</text>
</comment>
<organism evidence="1 2">
    <name type="scientific">Cirrhinus mrigala</name>
    <name type="common">Mrigala</name>
    <dbReference type="NCBI Taxonomy" id="683832"/>
    <lineage>
        <taxon>Eukaryota</taxon>
        <taxon>Metazoa</taxon>
        <taxon>Chordata</taxon>
        <taxon>Craniata</taxon>
        <taxon>Vertebrata</taxon>
        <taxon>Euteleostomi</taxon>
        <taxon>Actinopterygii</taxon>
        <taxon>Neopterygii</taxon>
        <taxon>Teleostei</taxon>
        <taxon>Ostariophysi</taxon>
        <taxon>Cypriniformes</taxon>
        <taxon>Cyprinidae</taxon>
        <taxon>Labeoninae</taxon>
        <taxon>Labeonini</taxon>
        <taxon>Cirrhinus</taxon>
    </lineage>
</organism>
<evidence type="ECO:0000313" key="1">
    <source>
        <dbReference type="EMBL" id="KAL0159025.1"/>
    </source>
</evidence>
<name>A0ABD0NBW8_CIRMR</name>
<dbReference type="Pfam" id="PF26184">
    <property type="entry name" value="Ig_NUP210_8th"/>
    <property type="match status" value="1"/>
</dbReference>
<keyword evidence="2" id="KW-1185">Reference proteome</keyword>
<feature type="non-terminal residue" evidence="1">
    <location>
        <position position="105"/>
    </location>
</feature>
<dbReference type="EMBL" id="JAMKFB020000023">
    <property type="protein sequence ID" value="KAL0159025.1"/>
    <property type="molecule type" value="Genomic_DNA"/>
</dbReference>
<dbReference type="PANTHER" id="PTHR23019:SF2">
    <property type="entry name" value="NUCLEAR PORE MEMBRANE GLYCOPROTEIN 210"/>
    <property type="match status" value="1"/>
</dbReference>
<evidence type="ECO:0000313" key="2">
    <source>
        <dbReference type="Proteomes" id="UP001529510"/>
    </source>
</evidence>
<feature type="non-terminal residue" evidence="1">
    <location>
        <position position="1"/>
    </location>
</feature>
<sequence>PTVTNPFPAVEPAVVKFVCAPPSRLTLTPIYVNPQLDVSCPLLQQNKQVVPVSNYHNPELDVAAFDQQGRKFDNFSSLSMIWDIEPTMPMQLRIQEDDNKQKKLH</sequence>
<dbReference type="InterPro" id="IPR045197">
    <property type="entry name" value="NUP210-like"/>
</dbReference>
<reference evidence="1 2" key="1">
    <citation type="submission" date="2024-05" db="EMBL/GenBank/DDBJ databases">
        <title>Genome sequencing and assembly of Indian major carp, Cirrhinus mrigala (Hamilton, 1822).</title>
        <authorList>
            <person name="Mohindra V."/>
            <person name="Chowdhury L.M."/>
            <person name="Lal K."/>
            <person name="Jena J.K."/>
        </authorList>
    </citation>
    <scope>NUCLEOTIDE SEQUENCE [LARGE SCALE GENOMIC DNA]</scope>
    <source>
        <strain evidence="1">CM1030</strain>
        <tissue evidence="1">Blood</tissue>
    </source>
</reference>
<proteinExistence type="predicted"/>
<dbReference type="AlphaFoldDB" id="A0ABD0NBW8"/>
<protein>
    <submittedName>
        <fullName evidence="1">Uncharacterized protein</fullName>
    </submittedName>
</protein>
<dbReference type="Proteomes" id="UP001529510">
    <property type="component" value="Unassembled WGS sequence"/>
</dbReference>
<gene>
    <name evidence="1" type="ORF">M9458_047101</name>
</gene>
<dbReference type="PANTHER" id="PTHR23019">
    <property type="entry name" value="NUCLEAR PORE MEMBRANE GLYCOPROTEIN GP210-RELATED"/>
    <property type="match status" value="1"/>
</dbReference>
<accession>A0ABD0NBW8</accession>